<protein>
    <submittedName>
        <fullName evidence="2">DUF4524 domain-containing protein</fullName>
    </submittedName>
</protein>
<name>A0A1I7SFJ2_BURXY</name>
<evidence type="ECO:0000313" key="2">
    <source>
        <dbReference type="WBParaSite" id="BXY_1180400.1"/>
    </source>
</evidence>
<evidence type="ECO:0000313" key="1">
    <source>
        <dbReference type="Proteomes" id="UP000095284"/>
    </source>
</evidence>
<dbReference type="WBParaSite" id="BXY_1180400.1">
    <property type="protein sequence ID" value="BXY_1180400.1"/>
    <property type="gene ID" value="BXY_1180400"/>
</dbReference>
<proteinExistence type="predicted"/>
<dbReference type="AlphaFoldDB" id="A0A1I7SFJ2"/>
<dbReference type="Proteomes" id="UP000095284">
    <property type="component" value="Unplaced"/>
</dbReference>
<sequence length="317" mass="35879">MDTASTFAAITRVLLMCGPMFEQPRPTDVFITTYGINENGKLTRFFHDETTGEISSSLISSLTEYDLKSASFQFLIHDEDLSIKGQVELADGMRCPVAGTAMEPGILNKDRCKQLVRFIASNEHVYEIPCTPELSSVESDASGKAAAGDAKVEIRTLTCDDHIALTVGGTEVVLRKNGRCRMIRFAEFTQRWRLNKCEVEKLKVPADNEKHGPFSMTDFDKIWHFSWWIGKRSKRTPRSTTVGDLIQWQKRTVLLPGTIKNVAKCFPFQVKKLRFQKRTCSLYEGNGALHCPATVKDLIQWQKTYHQKNVAKCLSFK</sequence>
<accession>A0A1I7SFJ2</accession>
<organism evidence="1 2">
    <name type="scientific">Bursaphelenchus xylophilus</name>
    <name type="common">Pinewood nematode worm</name>
    <name type="synonym">Aphelenchoides xylophilus</name>
    <dbReference type="NCBI Taxonomy" id="6326"/>
    <lineage>
        <taxon>Eukaryota</taxon>
        <taxon>Metazoa</taxon>
        <taxon>Ecdysozoa</taxon>
        <taxon>Nematoda</taxon>
        <taxon>Chromadorea</taxon>
        <taxon>Rhabditida</taxon>
        <taxon>Tylenchina</taxon>
        <taxon>Tylenchomorpha</taxon>
        <taxon>Aphelenchoidea</taxon>
        <taxon>Aphelenchoididae</taxon>
        <taxon>Bursaphelenchus</taxon>
    </lineage>
</organism>
<reference evidence="2" key="1">
    <citation type="submission" date="2016-11" db="UniProtKB">
        <authorList>
            <consortium name="WormBaseParasite"/>
        </authorList>
    </citation>
    <scope>IDENTIFICATION</scope>
</reference>